<dbReference type="Pfam" id="PF07103">
    <property type="entry name" value="DUF1365"/>
    <property type="match status" value="1"/>
</dbReference>
<dbReference type="AlphaFoldDB" id="A0A2U2BVI0"/>
<evidence type="ECO:0000313" key="3">
    <source>
        <dbReference type="Proteomes" id="UP000245168"/>
    </source>
</evidence>
<organism evidence="2 3">
    <name type="scientific">Marinicauda salina</name>
    <dbReference type="NCBI Taxonomy" id="2135793"/>
    <lineage>
        <taxon>Bacteria</taxon>
        <taxon>Pseudomonadati</taxon>
        <taxon>Pseudomonadota</taxon>
        <taxon>Alphaproteobacteria</taxon>
        <taxon>Maricaulales</taxon>
        <taxon>Maricaulaceae</taxon>
        <taxon>Marinicauda</taxon>
    </lineage>
</organism>
<dbReference type="Proteomes" id="UP000245168">
    <property type="component" value="Unassembled WGS sequence"/>
</dbReference>
<reference evidence="3" key="1">
    <citation type="submission" date="2018-05" db="EMBL/GenBank/DDBJ databases">
        <authorList>
            <person name="Liu B.-T."/>
        </authorList>
    </citation>
    <scope>NUCLEOTIDE SEQUENCE [LARGE SCALE GENOMIC DNA]</scope>
    <source>
        <strain evidence="3">WD6-1</strain>
    </source>
</reference>
<dbReference type="OrthoDB" id="9778801at2"/>
<feature type="region of interest" description="Disordered" evidence="1">
    <location>
        <begin position="248"/>
        <end position="272"/>
    </location>
</feature>
<dbReference type="InterPro" id="IPR010775">
    <property type="entry name" value="DUF1365"/>
</dbReference>
<dbReference type="EMBL" id="QEXV01000002">
    <property type="protein sequence ID" value="PWE18023.1"/>
    <property type="molecule type" value="Genomic_DNA"/>
</dbReference>
<proteinExistence type="predicted"/>
<evidence type="ECO:0000256" key="1">
    <source>
        <dbReference type="SAM" id="MobiDB-lite"/>
    </source>
</evidence>
<dbReference type="PANTHER" id="PTHR33973">
    <property type="entry name" value="OS07G0153300 PROTEIN"/>
    <property type="match status" value="1"/>
</dbReference>
<name>A0A2U2BVI0_9PROT</name>
<dbReference type="PANTHER" id="PTHR33973:SF4">
    <property type="entry name" value="OS07G0153300 PROTEIN"/>
    <property type="match status" value="1"/>
</dbReference>
<comment type="caution">
    <text evidence="2">The sequence shown here is derived from an EMBL/GenBank/DDBJ whole genome shotgun (WGS) entry which is preliminary data.</text>
</comment>
<gene>
    <name evidence="2" type="ORF">DDZ18_05495</name>
</gene>
<evidence type="ECO:0000313" key="2">
    <source>
        <dbReference type="EMBL" id="PWE18023.1"/>
    </source>
</evidence>
<protein>
    <submittedName>
        <fullName evidence="2">DUF1365 domain-containing protein</fullName>
    </submittedName>
</protein>
<keyword evidence="3" id="KW-1185">Reference proteome</keyword>
<dbReference type="RefSeq" id="WP_109252377.1">
    <property type="nucleotide sequence ID" value="NZ_QEXV01000002.1"/>
</dbReference>
<accession>A0A2U2BVI0</accession>
<sequence length="272" mass="30321">MTHADPAPLEIYAGRTVHERRAPFSHRMSYRLALILIDLDRLDAVGRISRLFSVERFNLYSFRARDHGPRDGSSLRAWAEARFAEAGVDIDGCRLRLLCSPRVLGYVFNPLSIYFAEAPDGSLRGVIYQVHNTFGDAHAYVAAASGAAVERQSADKVFHVSPFFDVGGRYEFTLRPPGERFTLSILKQREAGPDFVATMKLKRAPANNGAFARLFASQPFSTLKTITAIHFEALKLWIKGARYHPRPEPISKTSVAQPGHRKDSKPLVAPAE</sequence>